<dbReference type="GeneID" id="25260819"/>
<name>A0A098VMN0_9MICR</name>
<protein>
    <recommendedName>
        <fullName evidence="3">Tim44-like domain-containing protein</fullName>
    </recommendedName>
</protein>
<dbReference type="Gene3D" id="3.10.450.240">
    <property type="match status" value="1"/>
</dbReference>
<dbReference type="HOGENOM" id="CLU_1384456_0_0_1"/>
<keyword evidence="2" id="KW-1185">Reference proteome</keyword>
<evidence type="ECO:0008006" key="3">
    <source>
        <dbReference type="Google" id="ProtNLM"/>
    </source>
</evidence>
<organism evidence="1 2">
    <name type="scientific">Mitosporidium daphniae</name>
    <dbReference type="NCBI Taxonomy" id="1485682"/>
    <lineage>
        <taxon>Eukaryota</taxon>
        <taxon>Fungi</taxon>
        <taxon>Fungi incertae sedis</taxon>
        <taxon>Microsporidia</taxon>
        <taxon>Mitosporidium</taxon>
    </lineage>
</organism>
<dbReference type="VEuPathDB" id="MicrosporidiaDB:DI09_78p90"/>
<evidence type="ECO:0000313" key="1">
    <source>
        <dbReference type="EMBL" id="KGG50303.1"/>
    </source>
</evidence>
<gene>
    <name evidence="1" type="ORF">DI09_78p90</name>
</gene>
<dbReference type="RefSeq" id="XP_013236746.1">
    <property type="nucleotide sequence ID" value="XM_013381292.1"/>
</dbReference>
<accession>A0A098VMN0</accession>
<dbReference type="EMBL" id="JMKJ01000588">
    <property type="protein sequence ID" value="KGG50303.1"/>
    <property type="molecule type" value="Genomic_DNA"/>
</dbReference>
<evidence type="ECO:0000313" key="2">
    <source>
        <dbReference type="Proteomes" id="UP000029725"/>
    </source>
</evidence>
<dbReference type="AlphaFoldDB" id="A0A098VMN0"/>
<proteinExistence type="predicted"/>
<sequence length="197" mass="22406">MKTAMALAKPGPFGQCAQRWISAFACSNTIAIQKIPLEDHNRQSPLTKDGIKEMWEHSKISQYENTRCYVTPSFFSLIKSDYKKGPKYVFYWKFGGFTCQSRIVALAPLEIPNTPSPVNYFQIAVRFESRQGIGSIPQPPAEIVHMVNPKESFYSLFSDDSSIKMESVVEYYVFEKSQDDPYHNWRIAGKIEPAASA</sequence>
<comment type="caution">
    <text evidence="1">The sequence shown here is derived from an EMBL/GenBank/DDBJ whole genome shotgun (WGS) entry which is preliminary data.</text>
</comment>
<reference evidence="1 2" key="1">
    <citation type="submission" date="2014-04" db="EMBL/GenBank/DDBJ databases">
        <title>A new species of microsporidia sheds light on the evolution of extreme parasitism.</title>
        <authorList>
            <person name="Haag K.L."/>
            <person name="James T.Y."/>
            <person name="Larsson R."/>
            <person name="Schaer T.M."/>
            <person name="Refardt D."/>
            <person name="Pombert J.-F."/>
            <person name="Ebert D."/>
        </authorList>
    </citation>
    <scope>NUCLEOTIDE SEQUENCE [LARGE SCALE GENOMIC DNA]</scope>
    <source>
        <strain evidence="1 2">UGP3</strain>
        <tissue evidence="1">Spores</tissue>
    </source>
</reference>
<dbReference type="Proteomes" id="UP000029725">
    <property type="component" value="Unassembled WGS sequence"/>
</dbReference>